<evidence type="ECO:0000256" key="3">
    <source>
        <dbReference type="ARBA" id="ARBA00022692"/>
    </source>
</evidence>
<feature type="domain" description="MacB-like periplasmic core" evidence="8">
    <location>
        <begin position="449"/>
        <end position="650"/>
    </location>
</feature>
<feature type="transmembrane region" description="Helical" evidence="6">
    <location>
        <begin position="686"/>
        <end position="708"/>
    </location>
</feature>
<evidence type="ECO:0000313" key="9">
    <source>
        <dbReference type="EMBL" id="QHT71343.1"/>
    </source>
</evidence>
<dbReference type="GO" id="GO:0022857">
    <property type="term" value="F:transmembrane transporter activity"/>
    <property type="evidence" value="ECO:0007669"/>
    <property type="project" value="TreeGrafter"/>
</dbReference>
<name>A0A6C0GUW0_9BACT</name>
<evidence type="ECO:0000256" key="2">
    <source>
        <dbReference type="ARBA" id="ARBA00022475"/>
    </source>
</evidence>
<feature type="domain" description="ABC3 transporter permease C-terminal" evidence="7">
    <location>
        <begin position="689"/>
        <end position="802"/>
    </location>
</feature>
<evidence type="ECO:0000256" key="4">
    <source>
        <dbReference type="ARBA" id="ARBA00022989"/>
    </source>
</evidence>
<sequence length="809" mass="90876">MLIHYLKIALRNLRKQKIYTLINILGLSIGLASCVLIILFVMEHLDFDAFHQNADRIYRVNYKGKLSADSDAYHIGATPPPVAKTLINEFPEVELATRIQPKGINLIRYQDKTFMEPDVIAVDSNFFKIFSFRLKKGNPAKVFSEPNAVIITEKMAAKYFGMQEPMGKILSFGDARTPYKVAGIAENPPYNSHFTFHMLTSISSEEQVKNFDWSWVYCSLTTYVQLKNGANPQNLEAKFPGMVRRHAGNTIGRLFNTTIEDFQKGGNSIELSLQPLQKIHLYSAGIGSGLGTHGDIKYLYIFSCVAFFILLLACVNFMNLSTARSAGRSKEVGVRKVLGSVKSQLIIQFLTESMVTCLIAMLFAIAMGEIFLLFFKDFLFDGLDTNLLNQNWLWLSLLLLIFVVGIIAGSYPAFYLSAFKPVEVLKGKLRMGMKSSLIRSTLVVFQFGISVCLIICTLFVFRQLTYLSQVNMGFDKENVLVLSNTDRLGNNMGAFKQTLLQLPQVQSASYSTNLPSAAIDSDLFEPEDAGTQEKILEFITADYDYLQTLNIHVKEGRSFSRDFPSDADEEEGAMLINESAAKLLGWENPIGKHLLSLRDGNNRKIIGVIKDFNFKSLHSPIAPLLILLAEQGDYMTVKVKPGETRKTLQAIEAQWKKQVDSAPFEYSFLDERINQQYQAEEKIGQIFTLFTSLAIFIACLGLFGLAAYTTEQRSKEIGIRKVLGASIWGVVHLLSKDFLKLVLIANLIAWPLAWYVMSRWLEDFAYQISLDAWVFILAGMMAIVTALLTVLYQAVKAAHTNPVESLRSE</sequence>
<evidence type="ECO:0000259" key="7">
    <source>
        <dbReference type="Pfam" id="PF02687"/>
    </source>
</evidence>
<dbReference type="Proteomes" id="UP000480178">
    <property type="component" value="Chromosome"/>
</dbReference>
<proteinExistence type="predicted"/>
<dbReference type="EMBL" id="CP048222">
    <property type="protein sequence ID" value="QHT71343.1"/>
    <property type="molecule type" value="Genomic_DNA"/>
</dbReference>
<organism evidence="9 10">
    <name type="scientific">Rhodocytophaga rosea</name>
    <dbReference type="NCBI Taxonomy" id="2704465"/>
    <lineage>
        <taxon>Bacteria</taxon>
        <taxon>Pseudomonadati</taxon>
        <taxon>Bacteroidota</taxon>
        <taxon>Cytophagia</taxon>
        <taxon>Cytophagales</taxon>
        <taxon>Rhodocytophagaceae</taxon>
        <taxon>Rhodocytophaga</taxon>
    </lineage>
</organism>
<dbReference type="GO" id="GO:0005886">
    <property type="term" value="C:plasma membrane"/>
    <property type="evidence" value="ECO:0007669"/>
    <property type="project" value="UniProtKB-SubCell"/>
</dbReference>
<feature type="transmembrane region" description="Helical" evidence="6">
    <location>
        <begin position="21"/>
        <end position="42"/>
    </location>
</feature>
<feature type="transmembrane region" description="Helical" evidence="6">
    <location>
        <begin position="772"/>
        <end position="792"/>
    </location>
</feature>
<evidence type="ECO:0000313" key="10">
    <source>
        <dbReference type="Proteomes" id="UP000480178"/>
    </source>
</evidence>
<evidence type="ECO:0000256" key="6">
    <source>
        <dbReference type="SAM" id="Phobius"/>
    </source>
</evidence>
<accession>A0A6C0GUW0</accession>
<keyword evidence="3 6" id="KW-0812">Transmembrane</keyword>
<reference evidence="9 10" key="1">
    <citation type="submission" date="2020-01" db="EMBL/GenBank/DDBJ databases">
        <authorList>
            <person name="Kim M.K."/>
        </authorList>
    </citation>
    <scope>NUCLEOTIDE SEQUENCE [LARGE SCALE GENOMIC DNA]</scope>
    <source>
        <strain evidence="9 10">172606-1</strain>
    </source>
</reference>
<keyword evidence="2" id="KW-1003">Cell membrane</keyword>
<comment type="subcellular location">
    <subcellularLocation>
        <location evidence="1">Cell membrane</location>
        <topology evidence="1">Multi-pass membrane protein</topology>
    </subcellularLocation>
</comment>
<dbReference type="AlphaFoldDB" id="A0A6C0GUW0"/>
<dbReference type="Pfam" id="PF12704">
    <property type="entry name" value="MacB_PCD"/>
    <property type="match status" value="2"/>
</dbReference>
<keyword evidence="10" id="KW-1185">Reference proteome</keyword>
<dbReference type="InterPro" id="IPR003838">
    <property type="entry name" value="ABC3_permease_C"/>
</dbReference>
<evidence type="ECO:0000256" key="5">
    <source>
        <dbReference type="ARBA" id="ARBA00023136"/>
    </source>
</evidence>
<dbReference type="PROSITE" id="PS51257">
    <property type="entry name" value="PROKAR_LIPOPROTEIN"/>
    <property type="match status" value="1"/>
</dbReference>
<dbReference type="PANTHER" id="PTHR30572">
    <property type="entry name" value="MEMBRANE COMPONENT OF TRANSPORTER-RELATED"/>
    <property type="match status" value="1"/>
</dbReference>
<protein>
    <submittedName>
        <fullName evidence="9">FtsX-like permease family protein</fullName>
    </submittedName>
</protein>
<feature type="transmembrane region" description="Helical" evidence="6">
    <location>
        <begin position="738"/>
        <end position="757"/>
    </location>
</feature>
<dbReference type="InterPro" id="IPR050250">
    <property type="entry name" value="Macrolide_Exporter_MacB"/>
</dbReference>
<keyword evidence="4 6" id="KW-1133">Transmembrane helix</keyword>
<feature type="transmembrane region" description="Helical" evidence="6">
    <location>
        <begin position="437"/>
        <end position="461"/>
    </location>
</feature>
<dbReference type="PANTHER" id="PTHR30572:SF18">
    <property type="entry name" value="ABC-TYPE MACROLIDE FAMILY EXPORT SYSTEM PERMEASE COMPONENT 2"/>
    <property type="match status" value="1"/>
</dbReference>
<feature type="transmembrane region" description="Helical" evidence="6">
    <location>
        <begin position="392"/>
        <end position="416"/>
    </location>
</feature>
<keyword evidence="5 6" id="KW-0472">Membrane</keyword>
<evidence type="ECO:0000256" key="1">
    <source>
        <dbReference type="ARBA" id="ARBA00004651"/>
    </source>
</evidence>
<evidence type="ECO:0000259" key="8">
    <source>
        <dbReference type="Pfam" id="PF12704"/>
    </source>
</evidence>
<feature type="transmembrane region" description="Helical" evidence="6">
    <location>
        <begin position="298"/>
        <end position="320"/>
    </location>
</feature>
<dbReference type="RefSeq" id="WP_162447282.1">
    <property type="nucleotide sequence ID" value="NZ_CP048222.1"/>
</dbReference>
<dbReference type="InterPro" id="IPR025857">
    <property type="entry name" value="MacB_PCD"/>
</dbReference>
<feature type="domain" description="ABC3 transporter permease C-terminal" evidence="7">
    <location>
        <begin position="304"/>
        <end position="417"/>
    </location>
</feature>
<dbReference type="Pfam" id="PF02687">
    <property type="entry name" value="FtsX"/>
    <property type="match status" value="2"/>
</dbReference>
<feature type="domain" description="MacB-like periplasmic core" evidence="8">
    <location>
        <begin position="20"/>
        <end position="238"/>
    </location>
</feature>
<gene>
    <name evidence="9" type="ORF">GXP67_34150</name>
</gene>
<feature type="transmembrane region" description="Helical" evidence="6">
    <location>
        <begin position="345"/>
        <end position="372"/>
    </location>
</feature>
<dbReference type="KEGG" id="rhoz:GXP67_34150"/>